<evidence type="ECO:0000313" key="1">
    <source>
        <dbReference type="EMBL" id="MBB6498509.1"/>
    </source>
</evidence>
<protein>
    <recommendedName>
        <fullName evidence="3">SH3 domain-containing protein</fullName>
    </recommendedName>
</protein>
<organism evidence="1 2">
    <name type="scientific">Pedobacter cryoconitis</name>
    <dbReference type="NCBI Taxonomy" id="188932"/>
    <lineage>
        <taxon>Bacteria</taxon>
        <taxon>Pseudomonadati</taxon>
        <taxon>Bacteroidota</taxon>
        <taxon>Sphingobacteriia</taxon>
        <taxon>Sphingobacteriales</taxon>
        <taxon>Sphingobacteriaceae</taxon>
        <taxon>Pedobacter</taxon>
    </lineage>
</organism>
<dbReference type="AlphaFoldDB" id="A0A7X0IZY2"/>
<proteinExistence type="predicted"/>
<dbReference type="EMBL" id="JACHCC010000002">
    <property type="protein sequence ID" value="MBB6498509.1"/>
    <property type="molecule type" value="Genomic_DNA"/>
</dbReference>
<sequence length="294" mass="33344">MSSSVVKLVSLFVLLVTGFKSTSQVKPLYNWKGTSLSLYEKPDTGSRILVKIPKGGAVQKSNSTAVLPAFNVVLSYYGSTAHLENNEDLNTDGTWYSMPGKWIQVDYDGKIGYVPGLFLSRLQDLTVYKAINNDFENITAGYMNRLFDIPVSKQKKELPKQSKEEISYEKTYRYKNGNYYTASFNYAEEGGAGGENYTFFLKGLKKHEAVLFLLKLTSFNNIMPDEVKRLKKRVSTNSLYDQFCWWYHKNLPEADKAERNIDMEFFYEQEGGSATVTLKETKEGVIISYGFGGC</sequence>
<gene>
    <name evidence="1" type="ORF">HDF25_000646</name>
</gene>
<dbReference type="Proteomes" id="UP000521017">
    <property type="component" value="Unassembled WGS sequence"/>
</dbReference>
<name>A0A7X0IZY2_9SPHI</name>
<evidence type="ECO:0008006" key="3">
    <source>
        <dbReference type="Google" id="ProtNLM"/>
    </source>
</evidence>
<reference evidence="1 2" key="1">
    <citation type="submission" date="2020-08" db="EMBL/GenBank/DDBJ databases">
        <title>Genomic Encyclopedia of Type Strains, Phase IV (KMG-V): Genome sequencing to study the core and pangenomes of soil and plant-associated prokaryotes.</title>
        <authorList>
            <person name="Whitman W."/>
        </authorList>
    </citation>
    <scope>NUCLEOTIDE SEQUENCE [LARGE SCALE GENOMIC DNA]</scope>
    <source>
        <strain evidence="1 2">M2T3</strain>
    </source>
</reference>
<comment type="caution">
    <text evidence="1">The sequence shown here is derived from an EMBL/GenBank/DDBJ whole genome shotgun (WGS) entry which is preliminary data.</text>
</comment>
<dbReference type="Gene3D" id="2.30.30.40">
    <property type="entry name" value="SH3 Domains"/>
    <property type="match status" value="1"/>
</dbReference>
<accession>A0A7X0IZY2</accession>
<dbReference type="RefSeq" id="WP_184622700.1">
    <property type="nucleotide sequence ID" value="NZ_JACHCC010000002.1"/>
</dbReference>
<evidence type="ECO:0000313" key="2">
    <source>
        <dbReference type="Proteomes" id="UP000521017"/>
    </source>
</evidence>